<dbReference type="Proteomes" id="UP000051017">
    <property type="component" value="Unassembled WGS sequence"/>
</dbReference>
<dbReference type="EMBL" id="LIBJ01000040">
    <property type="protein sequence ID" value="KRO49105.1"/>
    <property type="molecule type" value="Genomic_DNA"/>
</dbReference>
<name>A0A0R2QFT8_9ACTN</name>
<evidence type="ECO:0000313" key="2">
    <source>
        <dbReference type="Proteomes" id="UP000051017"/>
    </source>
</evidence>
<dbReference type="AlphaFoldDB" id="A0A0R2QFT8"/>
<organism evidence="1 2">
    <name type="scientific">Acidimicrobiia bacterium BACL6 MAG-120924-bin43</name>
    <dbReference type="NCBI Taxonomy" id="1655583"/>
    <lineage>
        <taxon>Bacteria</taxon>
        <taxon>Bacillati</taxon>
        <taxon>Actinomycetota</taxon>
        <taxon>Acidimicrobiia</taxon>
        <taxon>acIV cluster</taxon>
    </lineage>
</organism>
<sequence length="129" mass="14538">MGTVRRFGFIECDADTVWAFVGAPERLHEWFPITSCRVEGNKRWIVLAAGITFEEDIVTLDHDLRRFQYKIVNNPLITFHLGTVDVIPDGPNRCLLMYSTDMEPEVLALPIGGAAGVGIAKVKEMFDRK</sequence>
<proteinExistence type="predicted"/>
<evidence type="ECO:0008006" key="3">
    <source>
        <dbReference type="Google" id="ProtNLM"/>
    </source>
</evidence>
<dbReference type="InterPro" id="IPR019587">
    <property type="entry name" value="Polyketide_cyclase/dehydratase"/>
</dbReference>
<dbReference type="Gene3D" id="3.30.530.20">
    <property type="match status" value="1"/>
</dbReference>
<dbReference type="Pfam" id="PF10604">
    <property type="entry name" value="Polyketide_cyc2"/>
    <property type="match status" value="1"/>
</dbReference>
<reference evidence="1 2" key="1">
    <citation type="submission" date="2015-10" db="EMBL/GenBank/DDBJ databases">
        <title>Metagenome-Assembled Genomes uncover a global brackish microbiome.</title>
        <authorList>
            <person name="Hugerth L.W."/>
            <person name="Larsson J."/>
            <person name="Alneberg J."/>
            <person name="Lindh M.V."/>
            <person name="Legrand C."/>
            <person name="Pinhassi J."/>
            <person name="Andersson A.F."/>
        </authorList>
    </citation>
    <scope>NUCLEOTIDE SEQUENCE [LARGE SCALE GENOMIC DNA]</scope>
    <source>
        <strain evidence="1">BACL6 MAG-120924-bin43</strain>
    </source>
</reference>
<dbReference type="SUPFAM" id="SSF55961">
    <property type="entry name" value="Bet v1-like"/>
    <property type="match status" value="1"/>
</dbReference>
<evidence type="ECO:0000313" key="1">
    <source>
        <dbReference type="EMBL" id="KRO49105.1"/>
    </source>
</evidence>
<dbReference type="CDD" id="cd07821">
    <property type="entry name" value="PYR_PYL_RCAR_like"/>
    <property type="match status" value="1"/>
</dbReference>
<dbReference type="InterPro" id="IPR023393">
    <property type="entry name" value="START-like_dom_sf"/>
</dbReference>
<gene>
    <name evidence="1" type="ORF">ABR75_00260</name>
</gene>
<comment type="caution">
    <text evidence="1">The sequence shown here is derived from an EMBL/GenBank/DDBJ whole genome shotgun (WGS) entry which is preliminary data.</text>
</comment>
<protein>
    <recommendedName>
        <fullName evidence="3">Polyketide cyclase</fullName>
    </recommendedName>
</protein>
<accession>A0A0R2QFT8</accession>